<keyword evidence="4" id="KW-0732">Signal</keyword>
<dbReference type="PROSITE" id="PS50835">
    <property type="entry name" value="IG_LIKE"/>
    <property type="match status" value="1"/>
</dbReference>
<dbReference type="SUPFAM" id="SSF48726">
    <property type="entry name" value="Immunoglobulin"/>
    <property type="match status" value="1"/>
</dbReference>
<dbReference type="InterPro" id="IPR007110">
    <property type="entry name" value="Ig-like_dom"/>
</dbReference>
<dbReference type="SUPFAM" id="SSF54452">
    <property type="entry name" value="MHC antigen-recognition domain"/>
    <property type="match status" value="1"/>
</dbReference>
<dbReference type="Proteomes" id="UP000694871">
    <property type="component" value="Unplaced"/>
</dbReference>
<dbReference type="InterPro" id="IPR011161">
    <property type="entry name" value="MHC_I-like_Ag-recog"/>
</dbReference>
<organism evidence="14 15">
    <name type="scientific">Gekko japonicus</name>
    <name type="common">Schlegel's Japanese gecko</name>
    <dbReference type="NCBI Taxonomy" id="146911"/>
    <lineage>
        <taxon>Eukaryota</taxon>
        <taxon>Metazoa</taxon>
        <taxon>Chordata</taxon>
        <taxon>Craniata</taxon>
        <taxon>Vertebrata</taxon>
        <taxon>Euteleostomi</taxon>
        <taxon>Lepidosauria</taxon>
        <taxon>Squamata</taxon>
        <taxon>Bifurcata</taxon>
        <taxon>Gekkota</taxon>
        <taxon>Gekkonidae</taxon>
        <taxon>Gekkoninae</taxon>
        <taxon>Gekko</taxon>
    </lineage>
</organism>
<dbReference type="Pfam" id="PF00129">
    <property type="entry name" value="MHC_I"/>
    <property type="match status" value="1"/>
</dbReference>
<keyword evidence="14" id="KW-1185">Reference proteome</keyword>
<feature type="transmembrane region" description="Helical" evidence="12">
    <location>
        <begin position="337"/>
        <end position="362"/>
    </location>
</feature>
<feature type="compositionally biased region" description="Basic and acidic residues" evidence="11">
    <location>
        <begin position="1"/>
        <end position="13"/>
    </location>
</feature>
<evidence type="ECO:0000256" key="4">
    <source>
        <dbReference type="ARBA" id="ARBA00022729"/>
    </source>
</evidence>
<dbReference type="InterPro" id="IPR001039">
    <property type="entry name" value="MHC_I_a_a1/a2"/>
</dbReference>
<feature type="region of interest" description="Disordered" evidence="11">
    <location>
        <begin position="1"/>
        <end position="20"/>
    </location>
</feature>
<evidence type="ECO:0000256" key="6">
    <source>
        <dbReference type="ARBA" id="ARBA00022989"/>
    </source>
</evidence>
<dbReference type="RefSeq" id="XP_015283586.1">
    <property type="nucleotide sequence ID" value="XM_015428100.1"/>
</dbReference>
<keyword evidence="7 12" id="KW-0472">Membrane</keyword>
<dbReference type="Gene3D" id="2.60.40.10">
    <property type="entry name" value="Immunoglobulins"/>
    <property type="match status" value="1"/>
</dbReference>
<evidence type="ECO:0000256" key="1">
    <source>
        <dbReference type="ARBA" id="ARBA00004479"/>
    </source>
</evidence>
<accession>A0ABM1LC99</accession>
<evidence type="ECO:0000313" key="14">
    <source>
        <dbReference type="Proteomes" id="UP000694871"/>
    </source>
</evidence>
<proteinExistence type="inferred from homology"/>
<dbReference type="PANTHER" id="PTHR16675">
    <property type="entry name" value="MHC CLASS I-RELATED"/>
    <property type="match status" value="1"/>
</dbReference>
<dbReference type="Gene3D" id="3.30.500.10">
    <property type="entry name" value="MHC class I-like antigen recognition-like"/>
    <property type="match status" value="1"/>
</dbReference>
<dbReference type="InterPro" id="IPR036179">
    <property type="entry name" value="Ig-like_dom_sf"/>
</dbReference>
<dbReference type="InterPro" id="IPR003597">
    <property type="entry name" value="Ig_C1-set"/>
</dbReference>
<reference evidence="15" key="1">
    <citation type="submission" date="2025-08" db="UniProtKB">
        <authorList>
            <consortium name="RefSeq"/>
        </authorList>
    </citation>
    <scope>IDENTIFICATION</scope>
</reference>
<evidence type="ECO:0000256" key="2">
    <source>
        <dbReference type="ARBA" id="ARBA00022451"/>
    </source>
</evidence>
<dbReference type="InterPro" id="IPR037055">
    <property type="entry name" value="MHC_I-like_Ag-recog_sf"/>
</dbReference>
<keyword evidence="8" id="KW-1015">Disulfide bond</keyword>
<gene>
    <name evidence="15" type="primary">LOC107124610</name>
</gene>
<comment type="subcellular location">
    <subcellularLocation>
        <location evidence="1">Membrane</location>
        <topology evidence="1">Single-pass type I membrane protein</topology>
    </subcellularLocation>
</comment>
<keyword evidence="9" id="KW-0325">Glycoprotein</keyword>
<dbReference type="GeneID" id="107124610"/>
<keyword evidence="6 12" id="KW-1133">Transmembrane helix</keyword>
<dbReference type="InterPro" id="IPR011162">
    <property type="entry name" value="MHC_I/II-like_Ag-recog"/>
</dbReference>
<comment type="similarity">
    <text evidence="10">Belongs to the MHC class I family.</text>
</comment>
<keyword evidence="5" id="KW-0391">Immunity</keyword>
<evidence type="ECO:0000256" key="8">
    <source>
        <dbReference type="ARBA" id="ARBA00023157"/>
    </source>
</evidence>
<protein>
    <submittedName>
        <fullName evidence="15">Major histocompatibility complex class I-related gene protein-like</fullName>
    </submittedName>
</protein>
<name>A0ABM1LC99_GEKJA</name>
<keyword evidence="2" id="KW-0490">MHC I</keyword>
<dbReference type="InterPro" id="IPR050208">
    <property type="entry name" value="MHC_class-I_related"/>
</dbReference>
<evidence type="ECO:0000313" key="15">
    <source>
        <dbReference type="RefSeq" id="XP_015283586.1"/>
    </source>
</evidence>
<evidence type="ECO:0000256" key="3">
    <source>
        <dbReference type="ARBA" id="ARBA00022692"/>
    </source>
</evidence>
<evidence type="ECO:0000256" key="9">
    <source>
        <dbReference type="ARBA" id="ARBA00023180"/>
    </source>
</evidence>
<evidence type="ECO:0000256" key="10">
    <source>
        <dbReference type="RuleBase" id="RU004439"/>
    </source>
</evidence>
<dbReference type="PRINTS" id="PR01638">
    <property type="entry name" value="MHCCLASSI"/>
</dbReference>
<keyword evidence="3 12" id="KW-0812">Transmembrane</keyword>
<evidence type="ECO:0000256" key="12">
    <source>
        <dbReference type="SAM" id="Phobius"/>
    </source>
</evidence>
<feature type="domain" description="Ig-like" evidence="13">
    <location>
        <begin position="259"/>
        <end position="333"/>
    </location>
</feature>
<dbReference type="InterPro" id="IPR013783">
    <property type="entry name" value="Ig-like_fold"/>
</dbReference>
<evidence type="ECO:0000256" key="5">
    <source>
        <dbReference type="ARBA" id="ARBA00022859"/>
    </source>
</evidence>
<dbReference type="PANTHER" id="PTHR16675:SF242">
    <property type="entry name" value="MAJOR HISTOCOMPATIBILITY COMPLEX CLASS I-RELATED GENE PROTEIN"/>
    <property type="match status" value="1"/>
</dbReference>
<dbReference type="Pfam" id="PF07654">
    <property type="entry name" value="C1-set"/>
    <property type="match status" value="1"/>
</dbReference>
<dbReference type="SMART" id="SM00407">
    <property type="entry name" value="IGc1"/>
    <property type="match status" value="1"/>
</dbReference>
<evidence type="ECO:0000256" key="11">
    <source>
        <dbReference type="SAM" id="MobiDB-lite"/>
    </source>
</evidence>
<evidence type="ECO:0000256" key="7">
    <source>
        <dbReference type="ARBA" id="ARBA00023136"/>
    </source>
</evidence>
<evidence type="ECO:0000259" key="13">
    <source>
        <dbReference type="PROSITE" id="PS50835"/>
    </source>
</evidence>
<sequence length="380" mass="42764">MAKCKGGEKEGRGDSLLPAEDMMQPGLGVNSIPFPRSGLDHSPGLEKAAPSSCKRAIKILLVSLGLSPLYSSPHSLCYFHTAVSEPSPGLPQFSIVGYVDDQPFVKYDSITRRGVPLVPWMEAVLEEDPQYWERNTRFSQGAESVFRVDLEMLRERYNQQNSTGLHTWQLMHDCEVGPDGRLRGGHEQYAYDGEDFLTLDRETLTWMARVPQAQEIKERWEGETHYAHRAKDYMEEECVEWLRRYLGYGNKTLLRTEAPLARVARKKGHEGQETLFCQLYGFYPKEIEVTWTKEGEDRTAETLTGGVVPNSDGTYHTWLSIEVDPKEKGRYRCPSNLGLILGILGGILAVTLLVGAAGVAFYMRRDQGSETSTRVPVPEA</sequence>